<evidence type="ECO:0000256" key="1">
    <source>
        <dbReference type="SAM" id="MobiDB-lite"/>
    </source>
</evidence>
<reference evidence="2 3" key="1">
    <citation type="journal article" date="2019" name="Nat. Ecol. Evol.">
        <title>Megaphylogeny resolves global patterns of mushroom evolution.</title>
        <authorList>
            <person name="Varga T."/>
            <person name="Krizsan K."/>
            <person name="Foldi C."/>
            <person name="Dima B."/>
            <person name="Sanchez-Garcia M."/>
            <person name="Sanchez-Ramirez S."/>
            <person name="Szollosi G.J."/>
            <person name="Szarkandi J.G."/>
            <person name="Papp V."/>
            <person name="Albert L."/>
            <person name="Andreopoulos W."/>
            <person name="Angelini C."/>
            <person name="Antonin V."/>
            <person name="Barry K.W."/>
            <person name="Bougher N.L."/>
            <person name="Buchanan P."/>
            <person name="Buyck B."/>
            <person name="Bense V."/>
            <person name="Catcheside P."/>
            <person name="Chovatia M."/>
            <person name="Cooper J."/>
            <person name="Damon W."/>
            <person name="Desjardin D."/>
            <person name="Finy P."/>
            <person name="Geml J."/>
            <person name="Haridas S."/>
            <person name="Hughes K."/>
            <person name="Justo A."/>
            <person name="Karasinski D."/>
            <person name="Kautmanova I."/>
            <person name="Kiss B."/>
            <person name="Kocsube S."/>
            <person name="Kotiranta H."/>
            <person name="LaButti K.M."/>
            <person name="Lechner B.E."/>
            <person name="Liimatainen K."/>
            <person name="Lipzen A."/>
            <person name="Lukacs Z."/>
            <person name="Mihaltcheva S."/>
            <person name="Morgado L.N."/>
            <person name="Niskanen T."/>
            <person name="Noordeloos M.E."/>
            <person name="Ohm R.A."/>
            <person name="Ortiz-Santana B."/>
            <person name="Ovrebo C."/>
            <person name="Racz N."/>
            <person name="Riley R."/>
            <person name="Savchenko A."/>
            <person name="Shiryaev A."/>
            <person name="Soop K."/>
            <person name="Spirin V."/>
            <person name="Szebenyi C."/>
            <person name="Tomsovsky M."/>
            <person name="Tulloss R.E."/>
            <person name="Uehling J."/>
            <person name="Grigoriev I.V."/>
            <person name="Vagvolgyi C."/>
            <person name="Papp T."/>
            <person name="Martin F.M."/>
            <person name="Miettinen O."/>
            <person name="Hibbett D.S."/>
            <person name="Nagy L.G."/>
        </authorList>
    </citation>
    <scope>NUCLEOTIDE SEQUENCE [LARGE SCALE GENOMIC DNA]</scope>
    <source>
        <strain evidence="2 3">OMC1185</strain>
    </source>
</reference>
<name>A0A5C3MLV9_9AGAM</name>
<keyword evidence="3" id="KW-1185">Reference proteome</keyword>
<feature type="region of interest" description="Disordered" evidence="1">
    <location>
        <begin position="1"/>
        <end position="100"/>
    </location>
</feature>
<feature type="compositionally biased region" description="Polar residues" evidence="1">
    <location>
        <begin position="1"/>
        <end position="10"/>
    </location>
</feature>
<proteinExistence type="predicted"/>
<dbReference type="EMBL" id="ML213531">
    <property type="protein sequence ID" value="TFK46274.1"/>
    <property type="molecule type" value="Genomic_DNA"/>
</dbReference>
<organism evidence="2 3">
    <name type="scientific">Heliocybe sulcata</name>
    <dbReference type="NCBI Taxonomy" id="5364"/>
    <lineage>
        <taxon>Eukaryota</taxon>
        <taxon>Fungi</taxon>
        <taxon>Dikarya</taxon>
        <taxon>Basidiomycota</taxon>
        <taxon>Agaricomycotina</taxon>
        <taxon>Agaricomycetes</taxon>
        <taxon>Gloeophyllales</taxon>
        <taxon>Gloeophyllaceae</taxon>
        <taxon>Heliocybe</taxon>
    </lineage>
</organism>
<evidence type="ECO:0000313" key="2">
    <source>
        <dbReference type="EMBL" id="TFK46274.1"/>
    </source>
</evidence>
<evidence type="ECO:0000313" key="3">
    <source>
        <dbReference type="Proteomes" id="UP000305948"/>
    </source>
</evidence>
<accession>A0A5C3MLV9</accession>
<dbReference type="AlphaFoldDB" id="A0A5C3MLV9"/>
<dbReference type="OrthoDB" id="3025610at2759"/>
<dbReference type="Proteomes" id="UP000305948">
    <property type="component" value="Unassembled WGS sequence"/>
</dbReference>
<protein>
    <submittedName>
        <fullName evidence="2">Uncharacterized protein</fullName>
    </submittedName>
</protein>
<gene>
    <name evidence="2" type="ORF">OE88DRAFT_1739563</name>
</gene>
<sequence length="317" mass="34968">MDLPPKSSSLPRAPQKLQYKFPKPPLQLPTATASQPAAMKVCSGCHKPRITPSDPYKTCKKCRDKEKEKRKRRAERDAAAASLVPNRKPAPTPPTGIGRKPLLEVRDLSRAGLADFGKVKGEMVVKREETKKVVVGVKREAGADDGLPRFMKRPKLEPHARVPFHAPPLDDFAPTSYQSSTSLIHAIPSLRSVAFTGVYSIVANPTTSHSRRVHKVYKELKRELKPSWTFGASSTVIDSNPYIHRAQFPCTCTAAVPTRPQPSKPKNLMGYFSSSPSPLEDNDAGKCAGYLRITVSDDDSHWLPIKGQKVVVQVEHP</sequence>